<feature type="transmembrane region" description="Helical" evidence="9">
    <location>
        <begin position="62"/>
        <end position="83"/>
    </location>
</feature>
<dbReference type="PRINTS" id="PR00463">
    <property type="entry name" value="EP450I"/>
</dbReference>
<dbReference type="GO" id="GO:0020037">
    <property type="term" value="F:heme binding"/>
    <property type="evidence" value="ECO:0007669"/>
    <property type="project" value="InterPro"/>
</dbReference>
<evidence type="ECO:0000256" key="6">
    <source>
        <dbReference type="ARBA" id="ARBA00023004"/>
    </source>
</evidence>
<dbReference type="GO" id="GO:0005506">
    <property type="term" value="F:iron ion binding"/>
    <property type="evidence" value="ECO:0007669"/>
    <property type="project" value="InterPro"/>
</dbReference>
<name>A0A8H4CJC3_COLGL</name>
<keyword evidence="11" id="KW-1185">Reference proteome</keyword>
<keyword evidence="4 8" id="KW-0479">Metal-binding</keyword>
<comment type="caution">
    <text evidence="10">The sequence shown here is derived from an EMBL/GenBank/DDBJ whole genome shotgun (WGS) entry which is preliminary data.</text>
</comment>
<keyword evidence="9" id="KW-1133">Transmembrane helix</keyword>
<dbReference type="EMBL" id="WVTB01000047">
    <property type="protein sequence ID" value="KAF3805035.1"/>
    <property type="molecule type" value="Genomic_DNA"/>
</dbReference>
<proteinExistence type="inferred from homology"/>
<dbReference type="GO" id="GO:0004497">
    <property type="term" value="F:monooxygenase activity"/>
    <property type="evidence" value="ECO:0007669"/>
    <property type="project" value="UniProtKB-KW"/>
</dbReference>
<dbReference type="InterPro" id="IPR050121">
    <property type="entry name" value="Cytochrome_P450_monoxygenase"/>
</dbReference>
<dbReference type="GeneID" id="69012929"/>
<evidence type="ECO:0000256" key="9">
    <source>
        <dbReference type="SAM" id="Phobius"/>
    </source>
</evidence>
<evidence type="ECO:0000256" key="3">
    <source>
        <dbReference type="ARBA" id="ARBA00022617"/>
    </source>
</evidence>
<organism evidence="10 11">
    <name type="scientific">Colletotrichum gloeosporioides</name>
    <name type="common">Anthracnose fungus</name>
    <name type="synonym">Glomerella cingulata</name>
    <dbReference type="NCBI Taxonomy" id="474922"/>
    <lineage>
        <taxon>Eukaryota</taxon>
        <taxon>Fungi</taxon>
        <taxon>Dikarya</taxon>
        <taxon>Ascomycota</taxon>
        <taxon>Pezizomycotina</taxon>
        <taxon>Sordariomycetes</taxon>
        <taxon>Hypocreomycetidae</taxon>
        <taxon>Glomerellales</taxon>
        <taxon>Glomerellaceae</taxon>
        <taxon>Colletotrichum</taxon>
        <taxon>Colletotrichum gloeosporioides species complex</taxon>
    </lineage>
</organism>
<dbReference type="Gene3D" id="1.10.630.10">
    <property type="entry name" value="Cytochrome P450"/>
    <property type="match status" value="1"/>
</dbReference>
<evidence type="ECO:0000256" key="7">
    <source>
        <dbReference type="ARBA" id="ARBA00023033"/>
    </source>
</evidence>
<evidence type="ECO:0000313" key="10">
    <source>
        <dbReference type="EMBL" id="KAF3805035.1"/>
    </source>
</evidence>
<dbReference type="InterPro" id="IPR036396">
    <property type="entry name" value="Cyt_P450_sf"/>
</dbReference>
<dbReference type="InterPro" id="IPR002401">
    <property type="entry name" value="Cyt_P450_E_grp-I"/>
</dbReference>
<dbReference type="GO" id="GO:0016705">
    <property type="term" value="F:oxidoreductase activity, acting on paired donors, with incorporation or reduction of molecular oxygen"/>
    <property type="evidence" value="ECO:0007669"/>
    <property type="project" value="InterPro"/>
</dbReference>
<evidence type="ECO:0000256" key="4">
    <source>
        <dbReference type="ARBA" id="ARBA00022723"/>
    </source>
</evidence>
<comment type="similarity">
    <text evidence="2">Belongs to the cytochrome P450 family.</text>
</comment>
<protein>
    <submittedName>
        <fullName evidence="10">Cytochrome P450 monooxygenase FCK2</fullName>
    </submittedName>
</protein>
<keyword evidence="9" id="KW-0812">Transmembrane</keyword>
<reference evidence="10" key="1">
    <citation type="journal article" date="2020" name="Phytopathology">
        <title>Genome sequence and comparative analysis of Colletotrichum gloeosporioides isolated from Liriodendron leaves.</title>
        <authorList>
            <person name="Fu F.F."/>
            <person name="Hao Z."/>
            <person name="Wang P."/>
            <person name="Lu Y."/>
            <person name="Xue L.J."/>
            <person name="Wei G."/>
            <person name="Tian Y."/>
            <person name="Baishi H."/>
            <person name="Xu H."/>
            <person name="Shi J."/>
            <person name="Cheng T."/>
            <person name="Wang G."/>
            <person name="Yi Y."/>
            <person name="Chen J."/>
        </authorList>
    </citation>
    <scope>NUCLEOTIDE SEQUENCE</scope>
    <source>
        <strain evidence="10">Lc1</strain>
    </source>
</reference>
<comment type="cofactor">
    <cofactor evidence="1 8">
        <name>heme</name>
        <dbReference type="ChEBI" id="CHEBI:30413"/>
    </cofactor>
</comment>
<dbReference type="InterPro" id="IPR001128">
    <property type="entry name" value="Cyt_P450"/>
</dbReference>
<keyword evidence="5" id="KW-0560">Oxidoreductase</keyword>
<keyword evidence="7 10" id="KW-0503">Monooxygenase</keyword>
<dbReference type="PRINTS" id="PR00385">
    <property type="entry name" value="P450"/>
</dbReference>
<dbReference type="Proteomes" id="UP000613401">
    <property type="component" value="Unassembled WGS sequence"/>
</dbReference>
<sequence>MGIILSVEKDATFVKMQDVVLAQVAKFGGAANFSCGVAAITGLLSHWLYFIHGPKSMDAASIVAFHVVALIMLLARTVLSYGFYDGLVVSAAVSGSYFAALYTSIGVYRIFFHPLRKFPGPFPARITKFYSMWANRDWKLHDRILRLHEKLGDVVRLGPNEISVSDIDTYIKFHGPQSKVTKRWTGFYGALASKHELNLDAIWENEAHRDRRRVWDTALGTKALERYEEETRSVLRAWLGRIEEVEGKPIDTALYAKLIPFDNMGRVGFSHNFGTVQDGRDDRMLELIETSFKLAAQMGGISWPLMLLSSIPRFGMVKEFEGLGARLVDERMATDSEQSHDMMKYFLDDYKSEKPKSFRNINVLYSDSLAILIGATDTISCALGYSFYFLAKDPKLRQRLYNEIAPVHSKTVPGEFAVADLAKIEYLDAFINETLRMHPPAATNGPRVVPPEGVTLADGTYITGGVTVFTPLHVYQRSSKYWKQPHEFIPERWTTRPDLIIDRRAFVPFHYGRFDCVGKRLAMNVIRMTVAYTLWNYDFEVAPGEDAERLHRESKFQLIVKPGSLNCVFKKRPEAGSS</sequence>
<accession>A0A8H4CJC3</accession>
<dbReference type="SUPFAM" id="SSF48264">
    <property type="entry name" value="Cytochrome P450"/>
    <property type="match status" value="1"/>
</dbReference>
<dbReference type="RefSeq" id="XP_045264194.1">
    <property type="nucleotide sequence ID" value="XM_045405796.1"/>
</dbReference>
<dbReference type="PANTHER" id="PTHR24305">
    <property type="entry name" value="CYTOCHROME P450"/>
    <property type="match status" value="1"/>
</dbReference>
<dbReference type="AlphaFoldDB" id="A0A8H4CJC3"/>
<evidence type="ECO:0000256" key="8">
    <source>
        <dbReference type="PIRSR" id="PIRSR602401-1"/>
    </source>
</evidence>
<evidence type="ECO:0000313" key="11">
    <source>
        <dbReference type="Proteomes" id="UP000613401"/>
    </source>
</evidence>
<keyword evidence="9" id="KW-0472">Membrane</keyword>
<dbReference type="PANTHER" id="PTHR24305:SF187">
    <property type="entry name" value="P450, PUTATIVE (EUROFUNG)-RELATED"/>
    <property type="match status" value="1"/>
</dbReference>
<dbReference type="Pfam" id="PF00067">
    <property type="entry name" value="p450"/>
    <property type="match status" value="1"/>
</dbReference>
<feature type="transmembrane region" description="Helical" evidence="9">
    <location>
        <begin position="89"/>
        <end position="111"/>
    </location>
</feature>
<feature type="transmembrane region" description="Helical" evidence="9">
    <location>
        <begin position="30"/>
        <end position="50"/>
    </location>
</feature>
<evidence type="ECO:0000256" key="5">
    <source>
        <dbReference type="ARBA" id="ARBA00023002"/>
    </source>
</evidence>
<gene>
    <name evidence="10" type="ORF">GCG54_00005780</name>
</gene>
<keyword evidence="3 8" id="KW-0349">Heme</keyword>
<evidence type="ECO:0000256" key="1">
    <source>
        <dbReference type="ARBA" id="ARBA00001971"/>
    </source>
</evidence>
<keyword evidence="6 8" id="KW-0408">Iron</keyword>
<evidence type="ECO:0000256" key="2">
    <source>
        <dbReference type="ARBA" id="ARBA00010617"/>
    </source>
</evidence>
<reference evidence="10" key="2">
    <citation type="submission" date="2020-03" db="EMBL/GenBank/DDBJ databases">
        <authorList>
            <person name="Fu F.-F."/>
            <person name="Chen J."/>
        </authorList>
    </citation>
    <scope>NUCLEOTIDE SEQUENCE</scope>
    <source>
        <strain evidence="10">Lc1</strain>
    </source>
</reference>
<feature type="binding site" description="axial binding residue" evidence="8">
    <location>
        <position position="516"/>
    </location>
    <ligand>
        <name>heme</name>
        <dbReference type="ChEBI" id="CHEBI:30413"/>
    </ligand>
    <ligandPart>
        <name>Fe</name>
        <dbReference type="ChEBI" id="CHEBI:18248"/>
    </ligandPart>
</feature>